<evidence type="ECO:0000256" key="7">
    <source>
        <dbReference type="SAM" id="Phobius"/>
    </source>
</evidence>
<evidence type="ECO:0000313" key="8">
    <source>
        <dbReference type="EMBL" id="RCJ36473.1"/>
    </source>
</evidence>
<sequence length="190" mass="21104">MEPTIFLDVLASLQKLFVGYIPAAVLGSFIGYLIGINGTIYQVLKRLFEIPHSIPPIVLLPISLIVFRESEPATIVIVFIGTLWSTIINTAIGMQHFRRQNNNFRAAIFHTFHALKVGIWVAWFTVIATEMLIGPRGLGFLLWDAYKAGNINYIIQMILYIAIIGSLMDQLLDLAGNLLSQIASDGKKSS</sequence>
<gene>
    <name evidence="8" type="ORF">A6770_15700</name>
</gene>
<protein>
    <submittedName>
        <fullName evidence="8">Nitrate transporter</fullName>
    </submittedName>
</protein>
<evidence type="ECO:0000256" key="2">
    <source>
        <dbReference type="ARBA" id="ARBA00022448"/>
    </source>
</evidence>
<keyword evidence="4 7" id="KW-0812">Transmembrane</keyword>
<dbReference type="InterPro" id="IPR035906">
    <property type="entry name" value="MetI-like_sf"/>
</dbReference>
<name>A0A367RL90_9NOSO</name>
<evidence type="ECO:0000313" key="9">
    <source>
        <dbReference type="Proteomes" id="UP000252107"/>
    </source>
</evidence>
<comment type="caution">
    <text evidence="8">The sequence shown here is derived from an EMBL/GenBank/DDBJ whole genome shotgun (WGS) entry which is preliminary data.</text>
</comment>
<dbReference type="PANTHER" id="PTHR30151">
    <property type="entry name" value="ALKANE SULFONATE ABC TRANSPORTER-RELATED, MEMBRANE SUBUNIT"/>
    <property type="match status" value="1"/>
</dbReference>
<dbReference type="PANTHER" id="PTHR30151:SF7">
    <property type="entry name" value="NITRATE IMPORT PERMEASE PROTEIN NRTB"/>
    <property type="match status" value="1"/>
</dbReference>
<feature type="transmembrane region" description="Helical" evidence="7">
    <location>
        <begin position="16"/>
        <end position="35"/>
    </location>
</feature>
<evidence type="ECO:0000256" key="6">
    <source>
        <dbReference type="ARBA" id="ARBA00023136"/>
    </source>
</evidence>
<evidence type="ECO:0000256" key="5">
    <source>
        <dbReference type="ARBA" id="ARBA00022989"/>
    </source>
</evidence>
<accession>A0A367RL90</accession>
<keyword evidence="6 7" id="KW-0472">Membrane</keyword>
<reference evidence="8" key="1">
    <citation type="submission" date="2016-04" db="EMBL/GenBank/DDBJ databases">
        <authorList>
            <person name="Tabuchi Yagui T.R."/>
        </authorList>
    </citation>
    <scope>NUCLEOTIDE SEQUENCE [LARGE SCALE GENOMIC DNA]</scope>
    <source>
        <strain evidence="8">NIES-26</strain>
    </source>
</reference>
<dbReference type="SUPFAM" id="SSF161098">
    <property type="entry name" value="MetI-like"/>
    <property type="match status" value="1"/>
</dbReference>
<dbReference type="AlphaFoldDB" id="A0A367RL90"/>
<dbReference type="Proteomes" id="UP000252107">
    <property type="component" value="Unassembled WGS sequence"/>
</dbReference>
<feature type="transmembrane region" description="Helical" evidence="7">
    <location>
        <begin position="153"/>
        <end position="172"/>
    </location>
</feature>
<keyword evidence="2" id="KW-0813">Transport</keyword>
<keyword evidence="3" id="KW-1003">Cell membrane</keyword>
<feature type="transmembrane region" description="Helical" evidence="7">
    <location>
        <begin position="113"/>
        <end position="133"/>
    </location>
</feature>
<evidence type="ECO:0000256" key="1">
    <source>
        <dbReference type="ARBA" id="ARBA00004651"/>
    </source>
</evidence>
<proteinExistence type="predicted"/>
<dbReference type="EMBL" id="LXQD01000142">
    <property type="protein sequence ID" value="RCJ36473.1"/>
    <property type="molecule type" value="Genomic_DNA"/>
</dbReference>
<keyword evidence="5 7" id="KW-1133">Transmembrane helix</keyword>
<keyword evidence="9" id="KW-1185">Reference proteome</keyword>
<organism evidence="8 9">
    <name type="scientific">Nostoc minutum NIES-26</name>
    <dbReference type="NCBI Taxonomy" id="1844469"/>
    <lineage>
        <taxon>Bacteria</taxon>
        <taxon>Bacillati</taxon>
        <taxon>Cyanobacteriota</taxon>
        <taxon>Cyanophyceae</taxon>
        <taxon>Nostocales</taxon>
        <taxon>Nostocaceae</taxon>
        <taxon>Nostoc</taxon>
    </lineage>
</organism>
<comment type="subcellular location">
    <subcellularLocation>
        <location evidence="1">Cell membrane</location>
        <topology evidence="1">Multi-pass membrane protein</topology>
    </subcellularLocation>
</comment>
<evidence type="ECO:0000256" key="4">
    <source>
        <dbReference type="ARBA" id="ARBA00022692"/>
    </source>
</evidence>
<evidence type="ECO:0000256" key="3">
    <source>
        <dbReference type="ARBA" id="ARBA00022475"/>
    </source>
</evidence>
<dbReference type="GO" id="GO:0005886">
    <property type="term" value="C:plasma membrane"/>
    <property type="evidence" value="ECO:0007669"/>
    <property type="project" value="UniProtKB-SubCell"/>
</dbReference>
<feature type="transmembrane region" description="Helical" evidence="7">
    <location>
        <begin position="73"/>
        <end position="92"/>
    </location>
</feature>
<feature type="transmembrane region" description="Helical" evidence="7">
    <location>
        <begin position="47"/>
        <end position="67"/>
    </location>
</feature>